<keyword evidence="4" id="KW-0862">Zinc</keyword>
<dbReference type="PANTHER" id="PTHR23057">
    <property type="entry name" value="JUXTAPOSED WITH ANOTHER ZINC FINGER PROTEIN 1"/>
    <property type="match status" value="1"/>
</dbReference>
<feature type="region of interest" description="Disordered" evidence="5">
    <location>
        <begin position="116"/>
        <end position="202"/>
    </location>
</feature>
<dbReference type="GO" id="GO:0008270">
    <property type="term" value="F:zinc ion binding"/>
    <property type="evidence" value="ECO:0007669"/>
    <property type="project" value="UniProtKB-KW"/>
</dbReference>
<feature type="compositionally biased region" description="Pro residues" evidence="5">
    <location>
        <begin position="284"/>
        <end position="294"/>
    </location>
</feature>
<evidence type="ECO:0008006" key="8">
    <source>
        <dbReference type="Google" id="ProtNLM"/>
    </source>
</evidence>
<name>A0AAD7H3J0_MYCRO</name>
<feature type="compositionally biased region" description="Low complexity" evidence="5">
    <location>
        <begin position="295"/>
        <end position="324"/>
    </location>
</feature>
<feature type="compositionally biased region" description="Low complexity" evidence="5">
    <location>
        <begin position="187"/>
        <end position="196"/>
    </location>
</feature>
<gene>
    <name evidence="6" type="ORF">B0H17DRAFT_1190607</name>
</gene>
<dbReference type="InterPro" id="IPR051580">
    <property type="entry name" value="ZnF-Chromatin_assoc"/>
</dbReference>
<feature type="region of interest" description="Disordered" evidence="5">
    <location>
        <begin position="275"/>
        <end position="324"/>
    </location>
</feature>
<keyword evidence="7" id="KW-1185">Reference proteome</keyword>
<keyword evidence="3" id="KW-0863">Zinc-finger</keyword>
<protein>
    <recommendedName>
        <fullName evidence="8">C2H2-type domain-containing protein</fullName>
    </recommendedName>
</protein>
<evidence type="ECO:0000256" key="4">
    <source>
        <dbReference type="ARBA" id="ARBA00022833"/>
    </source>
</evidence>
<accession>A0AAD7H3J0</accession>
<keyword evidence="1" id="KW-0479">Metal-binding</keyword>
<dbReference type="EMBL" id="JARKIE010000001">
    <property type="protein sequence ID" value="KAJ7710941.1"/>
    <property type="molecule type" value="Genomic_DNA"/>
</dbReference>
<organism evidence="6 7">
    <name type="scientific">Mycena rosella</name>
    <name type="common">Pink bonnet</name>
    <name type="synonym">Agaricus rosellus</name>
    <dbReference type="NCBI Taxonomy" id="1033263"/>
    <lineage>
        <taxon>Eukaryota</taxon>
        <taxon>Fungi</taxon>
        <taxon>Dikarya</taxon>
        <taxon>Basidiomycota</taxon>
        <taxon>Agaricomycotina</taxon>
        <taxon>Agaricomycetes</taxon>
        <taxon>Agaricomycetidae</taxon>
        <taxon>Agaricales</taxon>
        <taxon>Marasmiineae</taxon>
        <taxon>Mycenaceae</taxon>
        <taxon>Mycena</taxon>
    </lineage>
</organism>
<sequence length="535" mass="56968">MSHPTALPAATPSQQDYNMDGGSYTGQFNPAGYSRHFLGSPISWRAGSFGDRYCTRQSPTAMPVGSFHPLKSPQDPSILDVWNVFDRQGELCRNYTCCGTHLPDLHALLDHFEEVHDRSQPPQIQSPFNSQMNTPESAPATPQLSHQQPQYSTPLDPDDMDLGLDYSDAPPPPPCTAPTSTVRWRASSPSPSPTSSDAQRPALNTCLNGVGISFPFREGMRTPLSTAQAPTPFSAYARYSAEYNSPGGFTPQYVADYTPDSTVIPSPELAFVTGEELQSKAKRSPPPPASPVPATPSRSSTPTSTQAPVAHSPATPAAAMRPATTGPSIRRFCCPKPYCSKSYKQKSGLEYHMTRGSCNYGPSEYLEAVHALLERKRATGGEPSQAELNEVEALVRPFACGVGDCTRRYKNMKGLRYHSQHSGDHAAVGLGRLGGGANGTSAAGMAPAASAYVWETTLLPHIQAAAGVKSTATPTGDDAACSAHSKNGGDAFQAADDCRACPVRIVRAVPPGGRREVVRARGARADRRADGIAAV</sequence>
<proteinExistence type="predicted"/>
<evidence type="ECO:0000256" key="2">
    <source>
        <dbReference type="ARBA" id="ARBA00022737"/>
    </source>
</evidence>
<evidence type="ECO:0000256" key="3">
    <source>
        <dbReference type="ARBA" id="ARBA00022771"/>
    </source>
</evidence>
<comment type="caution">
    <text evidence="6">The sequence shown here is derived from an EMBL/GenBank/DDBJ whole genome shotgun (WGS) entry which is preliminary data.</text>
</comment>
<keyword evidence="2" id="KW-0677">Repeat</keyword>
<dbReference type="GO" id="GO:0005634">
    <property type="term" value="C:nucleus"/>
    <property type="evidence" value="ECO:0007669"/>
    <property type="project" value="TreeGrafter"/>
</dbReference>
<evidence type="ECO:0000256" key="1">
    <source>
        <dbReference type="ARBA" id="ARBA00022723"/>
    </source>
</evidence>
<dbReference type="AlphaFoldDB" id="A0AAD7H3J0"/>
<evidence type="ECO:0000313" key="7">
    <source>
        <dbReference type="Proteomes" id="UP001221757"/>
    </source>
</evidence>
<reference evidence="6" key="1">
    <citation type="submission" date="2023-03" db="EMBL/GenBank/DDBJ databases">
        <title>Massive genome expansion in bonnet fungi (Mycena s.s.) driven by repeated elements and novel gene families across ecological guilds.</title>
        <authorList>
            <consortium name="Lawrence Berkeley National Laboratory"/>
            <person name="Harder C.B."/>
            <person name="Miyauchi S."/>
            <person name="Viragh M."/>
            <person name="Kuo A."/>
            <person name="Thoen E."/>
            <person name="Andreopoulos B."/>
            <person name="Lu D."/>
            <person name="Skrede I."/>
            <person name="Drula E."/>
            <person name="Henrissat B."/>
            <person name="Morin E."/>
            <person name="Kohler A."/>
            <person name="Barry K."/>
            <person name="LaButti K."/>
            <person name="Morin E."/>
            <person name="Salamov A."/>
            <person name="Lipzen A."/>
            <person name="Mereny Z."/>
            <person name="Hegedus B."/>
            <person name="Baldrian P."/>
            <person name="Stursova M."/>
            <person name="Weitz H."/>
            <person name="Taylor A."/>
            <person name="Grigoriev I.V."/>
            <person name="Nagy L.G."/>
            <person name="Martin F."/>
            <person name="Kauserud H."/>
        </authorList>
    </citation>
    <scope>NUCLEOTIDE SEQUENCE</scope>
    <source>
        <strain evidence="6">CBHHK067</strain>
    </source>
</reference>
<evidence type="ECO:0000313" key="6">
    <source>
        <dbReference type="EMBL" id="KAJ7710941.1"/>
    </source>
</evidence>
<evidence type="ECO:0000256" key="5">
    <source>
        <dbReference type="SAM" id="MobiDB-lite"/>
    </source>
</evidence>
<feature type="compositionally biased region" description="Polar residues" evidence="5">
    <location>
        <begin position="120"/>
        <end position="153"/>
    </location>
</feature>
<dbReference type="PANTHER" id="PTHR23057:SF0">
    <property type="entry name" value="JUXTAPOSED WITH ANOTHER ZINC FINGER PROTEIN 1"/>
    <property type="match status" value="1"/>
</dbReference>
<dbReference type="Gene3D" id="3.30.160.60">
    <property type="entry name" value="Classic Zinc Finger"/>
    <property type="match status" value="1"/>
</dbReference>
<dbReference type="Proteomes" id="UP001221757">
    <property type="component" value="Unassembled WGS sequence"/>
</dbReference>